<reference evidence="2 3" key="1">
    <citation type="submission" date="2019-05" db="EMBL/GenBank/DDBJ databases">
        <title>Panacibacter sp. strain 17mud1-8 Genome sequencing and assembly.</title>
        <authorList>
            <person name="Chhetri G."/>
        </authorList>
    </citation>
    <scope>NUCLEOTIDE SEQUENCE [LARGE SCALE GENOMIC DNA]</scope>
    <source>
        <strain evidence="2 3">17mud1-8</strain>
    </source>
</reference>
<dbReference type="Pfam" id="PF07784">
    <property type="entry name" value="DUF1622"/>
    <property type="match status" value="1"/>
</dbReference>
<sequence>MVTGIMDAFNYIAIGISIAGSIIIIWGILITIFSLLIFEKDKIVNPKLANGSEVIRHKLGAYLLLGLDFTLAADIIHTIHNPVLKELYVLAMIVGIRSIINFFLLKELASIKSNKPDLQSG</sequence>
<name>A0A4U3KV77_9BACT</name>
<dbReference type="Proteomes" id="UP000305848">
    <property type="component" value="Unassembled WGS sequence"/>
</dbReference>
<protein>
    <submittedName>
        <fullName evidence="2">DUF1622 domain-containing protein</fullName>
    </submittedName>
</protein>
<dbReference type="AlphaFoldDB" id="A0A4U3KV77"/>
<feature type="transmembrane region" description="Helical" evidence="1">
    <location>
        <begin position="12"/>
        <end position="38"/>
    </location>
</feature>
<dbReference type="PANTHER" id="PTHR38468:SF1">
    <property type="entry name" value="SLL0939 PROTEIN"/>
    <property type="match status" value="1"/>
</dbReference>
<keyword evidence="3" id="KW-1185">Reference proteome</keyword>
<feature type="transmembrane region" description="Helical" evidence="1">
    <location>
        <begin position="86"/>
        <end position="105"/>
    </location>
</feature>
<proteinExistence type="predicted"/>
<dbReference type="InterPro" id="IPR012427">
    <property type="entry name" value="DUF1622"/>
</dbReference>
<feature type="transmembrane region" description="Helical" evidence="1">
    <location>
        <begin position="59"/>
        <end position="80"/>
    </location>
</feature>
<dbReference type="PANTHER" id="PTHR38468">
    <property type="entry name" value="SLL0939 PROTEIN"/>
    <property type="match status" value="1"/>
</dbReference>
<dbReference type="EMBL" id="SZQL01000015">
    <property type="protein sequence ID" value="TKK66310.1"/>
    <property type="molecule type" value="Genomic_DNA"/>
</dbReference>
<keyword evidence="1" id="KW-0812">Transmembrane</keyword>
<gene>
    <name evidence="2" type="ORF">FC093_17140</name>
</gene>
<dbReference type="OrthoDB" id="9812897at2"/>
<accession>A0A4U3KV77</accession>
<comment type="caution">
    <text evidence="2">The sequence shown here is derived from an EMBL/GenBank/DDBJ whole genome shotgun (WGS) entry which is preliminary data.</text>
</comment>
<evidence type="ECO:0000313" key="3">
    <source>
        <dbReference type="Proteomes" id="UP000305848"/>
    </source>
</evidence>
<keyword evidence="1" id="KW-1133">Transmembrane helix</keyword>
<keyword evidence="1" id="KW-0472">Membrane</keyword>
<evidence type="ECO:0000256" key="1">
    <source>
        <dbReference type="SAM" id="Phobius"/>
    </source>
</evidence>
<dbReference type="RefSeq" id="WP_137263042.1">
    <property type="nucleotide sequence ID" value="NZ_SZQL01000015.1"/>
</dbReference>
<evidence type="ECO:0000313" key="2">
    <source>
        <dbReference type="EMBL" id="TKK66310.1"/>
    </source>
</evidence>
<organism evidence="2 3">
    <name type="scientific">Ilyomonas limi</name>
    <dbReference type="NCBI Taxonomy" id="2575867"/>
    <lineage>
        <taxon>Bacteria</taxon>
        <taxon>Pseudomonadati</taxon>
        <taxon>Bacteroidota</taxon>
        <taxon>Chitinophagia</taxon>
        <taxon>Chitinophagales</taxon>
        <taxon>Chitinophagaceae</taxon>
        <taxon>Ilyomonas</taxon>
    </lineage>
</organism>